<feature type="binding site" evidence="8">
    <location>
        <position position="91"/>
    </location>
    <ligand>
        <name>substrate</name>
    </ligand>
</feature>
<dbReference type="RefSeq" id="WP_348518640.1">
    <property type="nucleotide sequence ID" value="NZ_CP155620.1"/>
</dbReference>
<dbReference type="Pfam" id="PF13353">
    <property type="entry name" value="Fer4_12"/>
    <property type="match status" value="1"/>
</dbReference>
<dbReference type="SUPFAM" id="SSF102114">
    <property type="entry name" value="Radical SAM enzymes"/>
    <property type="match status" value="1"/>
</dbReference>
<keyword evidence="7 8" id="KW-0456">Lyase</keyword>
<keyword evidence="5 8" id="KW-0408">Iron</keyword>
<dbReference type="PANTHER" id="PTHR42836">
    <property type="entry name" value="7-CARBOXY-7-DEAZAGUANINE SYNTHASE"/>
    <property type="match status" value="1"/>
</dbReference>
<sequence>MELVESFLSIQGEGKYAGRLAVFMRFAGCNFNCVGFGVKQEKNGQKLIGCDTIRAVWTKEFAKEYKNLNAKELFARVLELKQKSNPIVVITGGEPLLHYKKAEFIAFIEALLSENLEVHFESNASIEIDFKQYPIYKKCVFALGVKLENSGVSREKRLNFKALKAFKEHAKDSFYKFVLDAKNLEQEKEEILEIIKETPNEIFCMPMGANFDELASNALSVADFCIKNGFNYTDRLHIRLWNDKEKV</sequence>
<dbReference type="GO" id="GO:0008616">
    <property type="term" value="P:tRNA queuosine(34) biosynthetic process"/>
    <property type="evidence" value="ECO:0007669"/>
    <property type="project" value="UniProtKB-UniRule"/>
</dbReference>
<feature type="domain" description="Radical SAM core" evidence="9">
    <location>
        <begin position="16"/>
        <end position="243"/>
    </location>
</feature>
<comment type="catalytic activity">
    <reaction evidence="8">
        <text>6-carboxy-5,6,7,8-tetrahydropterin + H(+) = 7-carboxy-7-carbaguanine + NH4(+)</text>
        <dbReference type="Rhea" id="RHEA:27974"/>
        <dbReference type="ChEBI" id="CHEBI:15378"/>
        <dbReference type="ChEBI" id="CHEBI:28938"/>
        <dbReference type="ChEBI" id="CHEBI:61032"/>
        <dbReference type="ChEBI" id="CHEBI:61036"/>
        <dbReference type="EC" id="4.3.99.3"/>
    </reaction>
</comment>
<dbReference type="Gene3D" id="3.20.20.70">
    <property type="entry name" value="Aldolase class I"/>
    <property type="match status" value="1"/>
</dbReference>
<comment type="pathway">
    <text evidence="8">Purine metabolism; 7-cyano-7-deazaguanine biosynthesis.</text>
</comment>
<comment type="caution">
    <text evidence="8">Lacks conserved residue(s) required for the propagation of feature annotation.</text>
</comment>
<keyword evidence="8" id="KW-0671">Queuosine biosynthesis</keyword>
<accession>A0AAU7E903</accession>
<keyword evidence="2 8" id="KW-0949">S-adenosyl-L-methionine</keyword>
<dbReference type="EC" id="4.3.99.3" evidence="8"/>
<keyword evidence="1 8" id="KW-0004">4Fe-4S</keyword>
<dbReference type="InterPro" id="IPR024924">
    <property type="entry name" value="7-CO-7-deazaguanine_synth-like"/>
</dbReference>
<feature type="binding site" evidence="8">
    <location>
        <position position="25"/>
    </location>
    <ligand>
        <name>substrate</name>
    </ligand>
</feature>
<keyword evidence="6 8" id="KW-0411">Iron-sulfur</keyword>
<dbReference type="EMBL" id="CP155620">
    <property type="protein sequence ID" value="XBJ29324.1"/>
    <property type="molecule type" value="Genomic_DNA"/>
</dbReference>
<feature type="binding site" evidence="8">
    <location>
        <position position="52"/>
    </location>
    <ligand>
        <name>Mg(2+)</name>
        <dbReference type="ChEBI" id="CHEBI:18420"/>
    </ligand>
</feature>
<evidence type="ECO:0000256" key="6">
    <source>
        <dbReference type="ARBA" id="ARBA00023014"/>
    </source>
</evidence>
<name>A0AAU7E903_9BACT</name>
<comment type="cofactor">
    <cofactor evidence="8">
        <name>Mg(2+)</name>
        <dbReference type="ChEBI" id="CHEBI:18420"/>
    </cofactor>
</comment>
<evidence type="ECO:0000256" key="4">
    <source>
        <dbReference type="ARBA" id="ARBA00022842"/>
    </source>
</evidence>
<evidence type="ECO:0000313" key="10">
    <source>
        <dbReference type="EMBL" id="XBJ29324.1"/>
    </source>
</evidence>
<keyword evidence="3 8" id="KW-0479">Metal-binding</keyword>
<dbReference type="PROSITE" id="PS51918">
    <property type="entry name" value="RADICAL_SAM"/>
    <property type="match status" value="1"/>
</dbReference>
<feature type="binding site" evidence="8">
    <location>
        <position position="29"/>
    </location>
    <ligand>
        <name>[4Fe-4S] cluster</name>
        <dbReference type="ChEBI" id="CHEBI:49883"/>
        <note>4Fe-4S-S-AdoMet</note>
    </ligand>
</feature>
<comment type="cofactor">
    <cofactor evidence="8">
        <name>[4Fe-4S] cluster</name>
        <dbReference type="ChEBI" id="CHEBI:49883"/>
    </cofactor>
    <text evidence="8">Binds 1 [4Fe-4S] cluster. The cluster is coordinated with 3 cysteines and an exchangeable S-adenosyl-L-methionine.</text>
</comment>
<evidence type="ECO:0000256" key="3">
    <source>
        <dbReference type="ARBA" id="ARBA00022723"/>
    </source>
</evidence>
<evidence type="ECO:0000259" key="9">
    <source>
        <dbReference type="PROSITE" id="PS51918"/>
    </source>
</evidence>
<feature type="binding site" evidence="8">
    <location>
        <position position="50"/>
    </location>
    <ligand>
        <name>[4Fe-4S] cluster</name>
        <dbReference type="ChEBI" id="CHEBI:49883"/>
        <note>4Fe-4S-S-AdoMet</note>
    </ligand>
</feature>
<keyword evidence="4 8" id="KW-0460">Magnesium</keyword>
<evidence type="ECO:0000256" key="2">
    <source>
        <dbReference type="ARBA" id="ARBA00022691"/>
    </source>
</evidence>
<comment type="subunit">
    <text evidence="8">Homodimer.</text>
</comment>
<dbReference type="InterPro" id="IPR007197">
    <property type="entry name" value="rSAM"/>
</dbReference>
<dbReference type="PANTHER" id="PTHR42836:SF1">
    <property type="entry name" value="7-CARBOXY-7-DEAZAGUANINE SYNTHASE"/>
    <property type="match status" value="1"/>
</dbReference>
<gene>
    <name evidence="8" type="primary">queE</name>
    <name evidence="10" type="ORF">AAH949_00325</name>
</gene>
<comment type="similarity">
    <text evidence="8">Belongs to the radical SAM superfamily. 7-carboxy-7-deazaguanine synthase family.</text>
</comment>
<evidence type="ECO:0000256" key="7">
    <source>
        <dbReference type="ARBA" id="ARBA00023239"/>
    </source>
</evidence>
<evidence type="ECO:0000256" key="1">
    <source>
        <dbReference type="ARBA" id="ARBA00022485"/>
    </source>
</evidence>
<evidence type="ECO:0000256" key="5">
    <source>
        <dbReference type="ARBA" id="ARBA00023004"/>
    </source>
</evidence>
<feature type="binding site" evidence="8">
    <location>
        <begin position="10"/>
        <end position="12"/>
    </location>
    <ligand>
        <name>substrate</name>
    </ligand>
</feature>
<dbReference type="GO" id="GO:0000287">
    <property type="term" value="F:magnesium ion binding"/>
    <property type="evidence" value="ECO:0007669"/>
    <property type="project" value="UniProtKB-UniRule"/>
</dbReference>
<proteinExistence type="inferred from homology"/>
<protein>
    <recommendedName>
        <fullName evidence="8">7-carboxy-7-deazaguanine synthase</fullName>
        <shortName evidence="8">CDG synthase</shortName>
        <ecNumber evidence="8">4.3.99.3</ecNumber>
    </recommendedName>
    <alternativeName>
        <fullName evidence="8">Queuosine biosynthesis protein QueE</fullName>
    </alternativeName>
</protein>
<dbReference type="InterPro" id="IPR058240">
    <property type="entry name" value="rSAM_sf"/>
</dbReference>
<dbReference type="InterPro" id="IPR013785">
    <property type="entry name" value="Aldolase_TIM"/>
</dbReference>
<comment type="cofactor">
    <cofactor evidence="8">
        <name>S-adenosyl-L-methionine</name>
        <dbReference type="ChEBI" id="CHEBI:59789"/>
    </cofactor>
    <text evidence="8">Binds 1 S-adenosyl-L-methionine per subunit.</text>
</comment>
<reference evidence="10" key="1">
    <citation type="submission" date="2024-05" db="EMBL/GenBank/DDBJ databases">
        <title>Campylobacter coli isolated from environmental waters in Slovenia.</title>
        <authorList>
            <person name="Zautner A.E."/>
            <person name="Bunk B."/>
            <person name="Riedel T."/>
            <person name="Sproeer C."/>
        </authorList>
    </citation>
    <scope>NUCLEOTIDE SEQUENCE</scope>
    <source>
        <strain evidence="10">CCS1377</strain>
    </source>
</reference>
<dbReference type="GO" id="GO:1904047">
    <property type="term" value="F:S-adenosyl-L-methionine binding"/>
    <property type="evidence" value="ECO:0007669"/>
    <property type="project" value="UniProtKB-UniRule"/>
</dbReference>
<dbReference type="GO" id="GO:0016840">
    <property type="term" value="F:carbon-nitrogen lyase activity"/>
    <property type="evidence" value="ECO:0007669"/>
    <property type="project" value="UniProtKB-UniRule"/>
</dbReference>
<dbReference type="CDD" id="cd01335">
    <property type="entry name" value="Radical_SAM"/>
    <property type="match status" value="1"/>
</dbReference>
<feature type="binding site" evidence="8">
    <location>
        <position position="93"/>
    </location>
    <ligand>
        <name>S-adenosyl-L-methionine</name>
        <dbReference type="ChEBI" id="CHEBI:59789"/>
    </ligand>
</feature>
<evidence type="ECO:0000256" key="8">
    <source>
        <dbReference type="HAMAP-Rule" id="MF_00917"/>
    </source>
</evidence>
<feature type="binding site" evidence="8">
    <location>
        <position position="33"/>
    </location>
    <ligand>
        <name>[4Fe-4S] cluster</name>
        <dbReference type="ChEBI" id="CHEBI:49883"/>
        <note>4Fe-4S-S-AdoMet</note>
    </ligand>
</feature>
<dbReference type="HAMAP" id="MF_00917">
    <property type="entry name" value="QueE"/>
    <property type="match status" value="1"/>
</dbReference>
<organism evidence="10">
    <name type="scientific">Campylobacter sp. CCS1377</name>
    <dbReference type="NCBI Taxonomy" id="3158229"/>
    <lineage>
        <taxon>Bacteria</taxon>
        <taxon>Pseudomonadati</taxon>
        <taxon>Campylobacterota</taxon>
        <taxon>Epsilonproteobacteria</taxon>
        <taxon>Campylobacterales</taxon>
        <taxon>Campylobacteraceae</taxon>
        <taxon>Campylobacter</taxon>
    </lineage>
</organism>
<dbReference type="AlphaFoldDB" id="A0AAU7E903"/>
<comment type="function">
    <text evidence="8">Catalyzes the complex heterocyclic radical-mediated conversion of 6-carboxy-5,6,7,8-tetrahydropterin (CPH4) to 7-carboxy-7-deazaguanine (CDG), a step common to the biosynthetic pathways of all 7-deazapurine-containing compounds.</text>
</comment>
<dbReference type="GO" id="GO:0051539">
    <property type="term" value="F:4 iron, 4 sulfur cluster binding"/>
    <property type="evidence" value="ECO:0007669"/>
    <property type="project" value="UniProtKB-UniRule"/>
</dbReference>